<evidence type="ECO:0000313" key="1">
    <source>
        <dbReference type="EMBL" id="KKL75253.1"/>
    </source>
</evidence>
<gene>
    <name evidence="1" type="ORF">LCGC14_2056730</name>
</gene>
<protein>
    <submittedName>
        <fullName evidence="1">Uncharacterized protein</fullName>
    </submittedName>
</protein>
<reference evidence="1" key="1">
    <citation type="journal article" date="2015" name="Nature">
        <title>Complex archaea that bridge the gap between prokaryotes and eukaryotes.</title>
        <authorList>
            <person name="Spang A."/>
            <person name="Saw J.H."/>
            <person name="Jorgensen S.L."/>
            <person name="Zaremba-Niedzwiedzka K."/>
            <person name="Martijn J."/>
            <person name="Lind A.E."/>
            <person name="van Eijk R."/>
            <person name="Schleper C."/>
            <person name="Guy L."/>
            <person name="Ettema T.J."/>
        </authorList>
    </citation>
    <scope>NUCLEOTIDE SEQUENCE</scope>
</reference>
<comment type="caution">
    <text evidence="1">The sequence shown here is derived from an EMBL/GenBank/DDBJ whole genome shotgun (WGS) entry which is preliminary data.</text>
</comment>
<proteinExistence type="predicted"/>
<dbReference type="EMBL" id="LAZR01024403">
    <property type="protein sequence ID" value="KKL75253.1"/>
    <property type="molecule type" value="Genomic_DNA"/>
</dbReference>
<dbReference type="AlphaFoldDB" id="A0A0F9EMF4"/>
<organism evidence="1">
    <name type="scientific">marine sediment metagenome</name>
    <dbReference type="NCBI Taxonomy" id="412755"/>
    <lineage>
        <taxon>unclassified sequences</taxon>
        <taxon>metagenomes</taxon>
        <taxon>ecological metagenomes</taxon>
    </lineage>
</organism>
<sequence length="60" mass="6914">MKIIRKDSEDADDTDELMAENITEAVCDQFSDWMAEPTPFNLKADIYYRVRKAQADGIEV</sequence>
<accession>A0A0F9EMF4</accession>
<name>A0A0F9EMF4_9ZZZZ</name>